<organism evidence="4 5">
    <name type="scientific">Actinomadura craniellae</name>
    <dbReference type="NCBI Taxonomy" id="2231787"/>
    <lineage>
        <taxon>Bacteria</taxon>
        <taxon>Bacillati</taxon>
        <taxon>Actinomycetota</taxon>
        <taxon>Actinomycetes</taxon>
        <taxon>Streptosporangiales</taxon>
        <taxon>Thermomonosporaceae</taxon>
        <taxon>Actinomadura</taxon>
    </lineage>
</organism>
<dbReference type="SUPFAM" id="SSF53474">
    <property type="entry name" value="alpha/beta-Hydrolases"/>
    <property type="match status" value="1"/>
</dbReference>
<dbReference type="InterPro" id="IPR049492">
    <property type="entry name" value="BD-FAE-like_dom"/>
</dbReference>
<comment type="caution">
    <text evidence="4">The sequence shown here is derived from an EMBL/GenBank/DDBJ whole genome shotgun (WGS) entry which is preliminary data.</text>
</comment>
<dbReference type="GO" id="GO:0016787">
    <property type="term" value="F:hydrolase activity"/>
    <property type="evidence" value="ECO:0007669"/>
    <property type="project" value="UniProtKB-KW"/>
</dbReference>
<feature type="region of interest" description="Disordered" evidence="2">
    <location>
        <begin position="44"/>
        <end position="86"/>
    </location>
</feature>
<evidence type="ECO:0000259" key="3">
    <source>
        <dbReference type="Pfam" id="PF20434"/>
    </source>
</evidence>
<dbReference type="PANTHER" id="PTHR48081">
    <property type="entry name" value="AB HYDROLASE SUPERFAMILY PROTEIN C4A8.06C"/>
    <property type="match status" value="1"/>
</dbReference>
<dbReference type="InterPro" id="IPR050300">
    <property type="entry name" value="GDXG_lipolytic_enzyme"/>
</dbReference>
<evidence type="ECO:0000256" key="1">
    <source>
        <dbReference type="ARBA" id="ARBA00022801"/>
    </source>
</evidence>
<feature type="compositionally biased region" description="Pro residues" evidence="2">
    <location>
        <begin position="61"/>
        <end position="74"/>
    </location>
</feature>
<gene>
    <name evidence="4" type="ORF">DPM19_15400</name>
</gene>
<keyword evidence="1 4" id="KW-0378">Hydrolase</keyword>
<dbReference type="OrthoDB" id="255603at2"/>
<accession>A0A365H5G2</accession>
<name>A0A365H5G2_9ACTN</name>
<sequence length="348" mass="36397">MIQALSLRQNSPREGARLRKVLVFGTALAATCIASLLTPPGSAAAPLEPTPTPGGTVSAVPSPPPPEVPAPPPDVASGEAVQVTPPPPHRRTFAYGTHPRQQLDVYWRTSPTEGARPAVLLLHGGAWRQGSKNGWSYIAGRLTQLGYVAIAPNYRLSQQAVWPAQRDDVQSALLYVKQNAARWGVDPDRIVAVGSSAGGHLATMLGTFGTGGEQVRGVVAMSPVNSPYLSVVDGNAAGEGGSRWAVRNAAIELVGCTPADSDLVCLSRFEDASSTTYASAGDAPMLLMHSTDEFVPVTHSTGLADALNRVGVKTTVRTYPGKAHGVGIVSDEAVFLSVVRWIDSVAKS</sequence>
<dbReference type="AlphaFoldDB" id="A0A365H5G2"/>
<dbReference type="PANTHER" id="PTHR48081:SF13">
    <property type="entry name" value="ALPHA_BETA HYDROLASE"/>
    <property type="match status" value="1"/>
</dbReference>
<feature type="domain" description="BD-FAE-like" evidence="3">
    <location>
        <begin position="103"/>
        <end position="307"/>
    </location>
</feature>
<reference evidence="4 5" key="1">
    <citation type="submission" date="2018-06" db="EMBL/GenBank/DDBJ databases">
        <title>Actinomadura craniellae sp. nov. isolated from marine sponge Craniella sp.</title>
        <authorList>
            <person name="Li L."/>
            <person name="Xu Q.H."/>
            <person name="Lin H.W."/>
            <person name="Lu Y.H."/>
        </authorList>
    </citation>
    <scope>NUCLEOTIDE SEQUENCE [LARGE SCALE GENOMIC DNA]</scope>
    <source>
        <strain evidence="4 5">LHW63021</strain>
    </source>
</reference>
<evidence type="ECO:0000313" key="4">
    <source>
        <dbReference type="EMBL" id="RAY14350.1"/>
    </source>
</evidence>
<evidence type="ECO:0000256" key="2">
    <source>
        <dbReference type="SAM" id="MobiDB-lite"/>
    </source>
</evidence>
<dbReference type="Proteomes" id="UP000251891">
    <property type="component" value="Unassembled WGS sequence"/>
</dbReference>
<dbReference type="InterPro" id="IPR029058">
    <property type="entry name" value="AB_hydrolase_fold"/>
</dbReference>
<keyword evidence="5" id="KW-1185">Reference proteome</keyword>
<dbReference type="EMBL" id="QLYX01000006">
    <property type="protein sequence ID" value="RAY14350.1"/>
    <property type="molecule type" value="Genomic_DNA"/>
</dbReference>
<evidence type="ECO:0000313" key="5">
    <source>
        <dbReference type="Proteomes" id="UP000251891"/>
    </source>
</evidence>
<dbReference type="Gene3D" id="3.40.50.1820">
    <property type="entry name" value="alpha/beta hydrolase"/>
    <property type="match status" value="1"/>
</dbReference>
<dbReference type="Pfam" id="PF20434">
    <property type="entry name" value="BD-FAE"/>
    <property type="match status" value="1"/>
</dbReference>
<proteinExistence type="predicted"/>
<protein>
    <submittedName>
        <fullName evidence="4">Alpha/beta hydrolase</fullName>
    </submittedName>
</protein>